<dbReference type="InterPro" id="IPR036305">
    <property type="entry name" value="RGS_sf"/>
</dbReference>
<dbReference type="EMBL" id="PUHW01000026">
    <property type="protein sequence ID" value="KAG0690590.1"/>
    <property type="molecule type" value="Genomic_DNA"/>
</dbReference>
<dbReference type="AlphaFoldDB" id="A0A9P7BHK2"/>
<evidence type="ECO:0008006" key="4">
    <source>
        <dbReference type="Google" id="ProtNLM"/>
    </source>
</evidence>
<reference evidence="2" key="1">
    <citation type="submission" date="2020-11" db="EMBL/GenBank/DDBJ databases">
        <title>Kefir isolates.</title>
        <authorList>
            <person name="Marcisauskas S."/>
            <person name="Kim Y."/>
            <person name="Blasche S."/>
        </authorList>
    </citation>
    <scope>NUCLEOTIDE SEQUENCE</scope>
    <source>
        <strain evidence="2">Olga-1</strain>
    </source>
</reference>
<dbReference type="Proteomes" id="UP000697127">
    <property type="component" value="Unassembled WGS sequence"/>
</dbReference>
<dbReference type="InterPro" id="IPR044926">
    <property type="entry name" value="RGS_subdomain_2"/>
</dbReference>
<gene>
    <name evidence="2" type="ORF">C6P40_002341</name>
</gene>
<name>A0A9P7BHK2_9ASCO</name>
<evidence type="ECO:0000313" key="2">
    <source>
        <dbReference type="EMBL" id="KAG0690590.1"/>
    </source>
</evidence>
<protein>
    <recommendedName>
        <fullName evidence="4">RGS domain-containing protein</fullName>
    </recommendedName>
</protein>
<evidence type="ECO:0000313" key="3">
    <source>
        <dbReference type="Proteomes" id="UP000697127"/>
    </source>
</evidence>
<dbReference type="OrthoDB" id="10266999at2759"/>
<evidence type="ECO:0000256" key="1">
    <source>
        <dbReference type="SAM" id="MobiDB-lite"/>
    </source>
</evidence>
<comment type="caution">
    <text evidence="2">The sequence shown here is derived from an EMBL/GenBank/DDBJ whole genome shotgun (WGS) entry which is preliminary data.</text>
</comment>
<dbReference type="Gene3D" id="1.10.167.10">
    <property type="entry name" value="Regulator of G-protein Signalling 4, domain 2"/>
    <property type="match status" value="1"/>
</dbReference>
<proteinExistence type="predicted"/>
<sequence>MTTSNYSSPTTTTVTTTPTTTSTTSTTTTSNSETLIPKLGEILNDEVEPKCIYSKINFMKFLVDKHCIENYDFYSELKSIINNYELFNRYNSTSEWFSIYNQFIETEIINLPADITLRLVKNKLPCIGLLNKIEKIILNYLLASYYEFISYNKYNLLEKNNLISFSTSIESSVNNTDYSCFTKLNNSLLSPDSNSMCSDFSFNFYQSDDEDECNNIKNDIVSTINKEVCYCNNEYFKIRNVKNENINKNIEKENEIDMNINKNITSSSCNDITLKSNQSSNSSCISNITVRDSNNYEDSLYESEKGGKSWSRFTKKLKWRRKSNSSSS</sequence>
<dbReference type="SUPFAM" id="SSF48097">
    <property type="entry name" value="Regulator of G-protein signaling, RGS"/>
    <property type="match status" value="1"/>
</dbReference>
<organism evidence="2 3">
    <name type="scientific">Pichia californica</name>
    <dbReference type="NCBI Taxonomy" id="460514"/>
    <lineage>
        <taxon>Eukaryota</taxon>
        <taxon>Fungi</taxon>
        <taxon>Dikarya</taxon>
        <taxon>Ascomycota</taxon>
        <taxon>Saccharomycotina</taxon>
        <taxon>Pichiomycetes</taxon>
        <taxon>Pichiales</taxon>
        <taxon>Pichiaceae</taxon>
        <taxon>Pichia</taxon>
    </lineage>
</organism>
<feature type="region of interest" description="Disordered" evidence="1">
    <location>
        <begin position="1"/>
        <end position="30"/>
    </location>
</feature>
<keyword evidence="3" id="KW-1185">Reference proteome</keyword>
<accession>A0A9P7BHK2</accession>